<reference evidence="1" key="1">
    <citation type="journal article" date="2021" name="Genome Biol. Evol.">
        <title>A High-Quality Reference Genome for a Parasitic Bivalve with Doubly Uniparental Inheritance (Bivalvia: Unionida).</title>
        <authorList>
            <person name="Smith C.H."/>
        </authorList>
    </citation>
    <scope>NUCLEOTIDE SEQUENCE</scope>
    <source>
        <strain evidence="1">CHS0354</strain>
    </source>
</reference>
<sequence>MVLGQPASQPAKGIDRHYSPTFQFDSPWATQVRAIDQNLCIGFKGTSVQYWLCSTNFNVTEADTMDEKKNAFHGQWTRQDVYFGRGLPFTRSARVMYVLVICAWHNTSSSEPIL</sequence>
<dbReference type="EMBL" id="JAEAOA010001032">
    <property type="protein sequence ID" value="KAK3602980.1"/>
    <property type="molecule type" value="Genomic_DNA"/>
</dbReference>
<gene>
    <name evidence="1" type="ORF">CHS0354_016795</name>
</gene>
<evidence type="ECO:0000313" key="1">
    <source>
        <dbReference type="EMBL" id="KAK3602980.1"/>
    </source>
</evidence>
<reference evidence="1" key="2">
    <citation type="journal article" date="2021" name="Genome Biol. Evol.">
        <title>Developing a high-quality reference genome for a parasitic bivalve with doubly uniparental inheritance (Bivalvia: Unionida).</title>
        <authorList>
            <person name="Smith C.H."/>
        </authorList>
    </citation>
    <scope>NUCLEOTIDE SEQUENCE</scope>
    <source>
        <strain evidence="1">CHS0354</strain>
        <tissue evidence="1">Mantle</tissue>
    </source>
</reference>
<organism evidence="1 2">
    <name type="scientific">Potamilus streckersoni</name>
    <dbReference type="NCBI Taxonomy" id="2493646"/>
    <lineage>
        <taxon>Eukaryota</taxon>
        <taxon>Metazoa</taxon>
        <taxon>Spiralia</taxon>
        <taxon>Lophotrochozoa</taxon>
        <taxon>Mollusca</taxon>
        <taxon>Bivalvia</taxon>
        <taxon>Autobranchia</taxon>
        <taxon>Heteroconchia</taxon>
        <taxon>Palaeoheterodonta</taxon>
        <taxon>Unionida</taxon>
        <taxon>Unionoidea</taxon>
        <taxon>Unionidae</taxon>
        <taxon>Ambleminae</taxon>
        <taxon>Lampsilini</taxon>
        <taxon>Potamilus</taxon>
    </lineage>
</organism>
<reference evidence="1" key="3">
    <citation type="submission" date="2023-05" db="EMBL/GenBank/DDBJ databases">
        <authorList>
            <person name="Smith C.H."/>
        </authorList>
    </citation>
    <scope>NUCLEOTIDE SEQUENCE</scope>
    <source>
        <strain evidence="1">CHS0354</strain>
        <tissue evidence="1">Mantle</tissue>
    </source>
</reference>
<dbReference type="AlphaFoldDB" id="A0AAE0T471"/>
<keyword evidence="2" id="KW-1185">Reference proteome</keyword>
<proteinExistence type="predicted"/>
<evidence type="ECO:0000313" key="2">
    <source>
        <dbReference type="Proteomes" id="UP001195483"/>
    </source>
</evidence>
<name>A0AAE0T471_9BIVA</name>
<protein>
    <submittedName>
        <fullName evidence="1">Uncharacterized protein</fullName>
    </submittedName>
</protein>
<accession>A0AAE0T471</accession>
<dbReference type="Proteomes" id="UP001195483">
    <property type="component" value="Unassembled WGS sequence"/>
</dbReference>
<comment type="caution">
    <text evidence="1">The sequence shown here is derived from an EMBL/GenBank/DDBJ whole genome shotgun (WGS) entry which is preliminary data.</text>
</comment>